<dbReference type="KEGG" id="pbar:105422040"/>
<keyword evidence="1" id="KW-1185">Reference proteome</keyword>
<dbReference type="AlphaFoldDB" id="A0A6I9VM71"/>
<gene>
    <name evidence="2" type="primary">LOC105422040</name>
</gene>
<protein>
    <submittedName>
        <fullName evidence="2">Uncharacterized protein LOC105422040</fullName>
    </submittedName>
</protein>
<evidence type="ECO:0000313" key="1">
    <source>
        <dbReference type="Proteomes" id="UP000504615"/>
    </source>
</evidence>
<sequence>MNFCVGAVRQFRSRIRRRRRSSCIGYVVNIPNCGFSIQLLSKLASVYSSLQATISNLKEDRFCKVDSELDHLYRLEFSIRIISIRKKASAIWKGRGKETRKRRRKGKKLST</sequence>
<dbReference type="Proteomes" id="UP000504615">
    <property type="component" value="Unplaced"/>
</dbReference>
<evidence type="ECO:0000313" key="2">
    <source>
        <dbReference type="RefSeq" id="XP_011629552.1"/>
    </source>
</evidence>
<name>A0A6I9VM71_9HYME</name>
<organism evidence="1 2">
    <name type="scientific">Pogonomyrmex barbatus</name>
    <name type="common">red harvester ant</name>
    <dbReference type="NCBI Taxonomy" id="144034"/>
    <lineage>
        <taxon>Eukaryota</taxon>
        <taxon>Metazoa</taxon>
        <taxon>Ecdysozoa</taxon>
        <taxon>Arthropoda</taxon>
        <taxon>Hexapoda</taxon>
        <taxon>Insecta</taxon>
        <taxon>Pterygota</taxon>
        <taxon>Neoptera</taxon>
        <taxon>Endopterygota</taxon>
        <taxon>Hymenoptera</taxon>
        <taxon>Apocrita</taxon>
        <taxon>Aculeata</taxon>
        <taxon>Formicoidea</taxon>
        <taxon>Formicidae</taxon>
        <taxon>Myrmicinae</taxon>
        <taxon>Pogonomyrmex</taxon>
    </lineage>
</organism>
<accession>A0A6I9VM71</accession>
<dbReference type="RefSeq" id="XP_011629552.1">
    <property type="nucleotide sequence ID" value="XM_011631250.1"/>
</dbReference>
<dbReference type="GeneID" id="105422040"/>
<reference evidence="2" key="1">
    <citation type="submission" date="2025-08" db="UniProtKB">
        <authorList>
            <consortium name="RefSeq"/>
        </authorList>
    </citation>
    <scope>IDENTIFICATION</scope>
</reference>
<proteinExistence type="predicted"/>